<dbReference type="AlphaFoldDB" id="D8LZT7"/>
<dbReference type="Proteomes" id="UP000008312">
    <property type="component" value="Unassembled WGS sequence"/>
</dbReference>
<organism evidence="1">
    <name type="scientific">Blastocystis hominis</name>
    <dbReference type="NCBI Taxonomy" id="12968"/>
    <lineage>
        <taxon>Eukaryota</taxon>
        <taxon>Sar</taxon>
        <taxon>Stramenopiles</taxon>
        <taxon>Bigyra</taxon>
        <taxon>Opalozoa</taxon>
        <taxon>Opalinata</taxon>
        <taxon>Blastocystidae</taxon>
        <taxon>Blastocystis</taxon>
    </lineage>
</organism>
<evidence type="ECO:0008006" key="3">
    <source>
        <dbReference type="Google" id="ProtNLM"/>
    </source>
</evidence>
<dbReference type="GeneID" id="24923142"/>
<dbReference type="InParanoid" id="D8LZT7"/>
<dbReference type="EMBL" id="FN668641">
    <property type="protein sequence ID" value="CBK21326.2"/>
    <property type="molecule type" value="Genomic_DNA"/>
</dbReference>
<evidence type="ECO:0000313" key="2">
    <source>
        <dbReference type="Proteomes" id="UP000008312"/>
    </source>
</evidence>
<keyword evidence="2" id="KW-1185">Reference proteome</keyword>
<accession>D8LZT7</accession>
<dbReference type="Gene3D" id="2.40.30.10">
    <property type="entry name" value="Translation factors"/>
    <property type="match status" value="1"/>
</dbReference>
<dbReference type="SUPFAM" id="SSF50447">
    <property type="entry name" value="Translation proteins"/>
    <property type="match status" value="1"/>
</dbReference>
<protein>
    <recommendedName>
        <fullName evidence="3">Translation elongation factor EFTu-like domain-containing protein</fullName>
    </recommendedName>
</protein>
<proteinExistence type="predicted"/>
<evidence type="ECO:0000313" key="1">
    <source>
        <dbReference type="EMBL" id="CBK21326.2"/>
    </source>
</evidence>
<name>D8LZT7_BLAHO</name>
<dbReference type="RefSeq" id="XP_012895374.1">
    <property type="nucleotide sequence ID" value="XM_013039920.1"/>
</dbReference>
<reference evidence="1" key="1">
    <citation type="submission" date="2010-02" db="EMBL/GenBank/DDBJ databases">
        <title>Sequencing and annotation of the Blastocystis hominis genome.</title>
        <authorList>
            <person name="Wincker P."/>
        </authorList>
    </citation>
    <scope>NUCLEOTIDE SEQUENCE</scope>
    <source>
        <strain evidence="1">Singapore isolate B</strain>
    </source>
</reference>
<dbReference type="OrthoDB" id="361630at2759"/>
<sequence>MRRNQGKIVFKGTGFNSIRHFKNEVESIEEGKECGIQIKGFTDFKEGDVIETYEYRDVRQPLS</sequence>
<dbReference type="InterPro" id="IPR009000">
    <property type="entry name" value="Transl_B-barrel_sf"/>
</dbReference>
<gene>
    <name evidence="1" type="ORF">GSBLH_T00007018001</name>
</gene>